<dbReference type="CDD" id="cd09597">
    <property type="entry name" value="M4_TLP"/>
    <property type="match status" value="1"/>
</dbReference>
<dbReference type="Gene3D" id="3.10.170.10">
    <property type="match status" value="1"/>
</dbReference>
<feature type="domain" description="Peptidase M4 C-terminal" evidence="10">
    <location>
        <begin position="180"/>
        <end position="347"/>
    </location>
</feature>
<sequence>MTDSSPLYSFIPPYILNRIIAYGSDHQRSSAQATLSHVRRLRHNPGPPSRPPAKAILPLSGRPGLAQRSIHDAQGKMLLPGMPVRLEGQAATGDPAVDEAYDAMGASYDFFWKVLGRDSIDNKGFALVGSVHYGQDYENAFWNGAQMVFGDGDGEIFERFTRSLDVVGHELTHGVIESEAGLVYANQSGALNESISDVFGVLIKQHVLGQTAEEADWLIGADLLAPGIKAIGLRSMAHPGTAYDDPLLGKDPQPDHMHKFVITQEDNGGVHINSGIPNRAFYLAAMALGGFAWEKTGRIWYDALCDKRLSSEATFSAFAQLTVEHAGQGLGATAVEAVRHGWSEVGVDLTLEEQ</sequence>
<evidence type="ECO:0000256" key="6">
    <source>
        <dbReference type="ARBA" id="ARBA00023049"/>
    </source>
</evidence>
<dbReference type="InterPro" id="IPR032475">
    <property type="entry name" value="Protealysin_N_PP"/>
</dbReference>
<dbReference type="Pfam" id="PF02868">
    <property type="entry name" value="Peptidase_M4_C"/>
    <property type="match status" value="1"/>
</dbReference>
<dbReference type="EC" id="3.4.24.-" evidence="8"/>
<dbReference type="Gene3D" id="1.10.390.10">
    <property type="entry name" value="Neutral Protease Domain 2"/>
    <property type="match status" value="1"/>
</dbReference>
<accession>A0A1H5AZY9</accession>
<name>A0A1H5AZY9_9PSED</name>
<evidence type="ECO:0000259" key="11">
    <source>
        <dbReference type="Pfam" id="PF16485"/>
    </source>
</evidence>
<dbReference type="InterPro" id="IPR052759">
    <property type="entry name" value="Metalloprotease_M4"/>
</dbReference>
<dbReference type="GO" id="GO:0005576">
    <property type="term" value="C:extracellular region"/>
    <property type="evidence" value="ECO:0007669"/>
    <property type="project" value="UniProtKB-SubCell"/>
</dbReference>
<keyword evidence="2 8" id="KW-0645">Protease</keyword>
<evidence type="ECO:0000259" key="10">
    <source>
        <dbReference type="Pfam" id="PF02868"/>
    </source>
</evidence>
<proteinExistence type="inferred from homology"/>
<evidence type="ECO:0000256" key="8">
    <source>
        <dbReference type="RuleBase" id="RU366073"/>
    </source>
</evidence>
<comment type="cofactor">
    <cofactor evidence="8">
        <name>Zn(2+)</name>
        <dbReference type="ChEBI" id="CHEBI:29105"/>
    </cofactor>
</comment>
<evidence type="ECO:0000259" key="9">
    <source>
        <dbReference type="Pfam" id="PF01447"/>
    </source>
</evidence>
<dbReference type="Pfam" id="PF01447">
    <property type="entry name" value="Peptidase_M4"/>
    <property type="match status" value="1"/>
</dbReference>
<dbReference type="Pfam" id="PF16485">
    <property type="entry name" value="PLN_propep"/>
    <property type="match status" value="1"/>
</dbReference>
<evidence type="ECO:0000313" key="13">
    <source>
        <dbReference type="Proteomes" id="UP000183114"/>
    </source>
</evidence>
<reference evidence="12 13" key="1">
    <citation type="submission" date="2016-10" db="EMBL/GenBank/DDBJ databases">
        <authorList>
            <person name="de Groot N.N."/>
        </authorList>
    </citation>
    <scope>NUCLEOTIDE SEQUENCE [LARGE SCALE GENOMIC DNA]</scope>
    <source>
        <strain evidence="12 13">BS3655</strain>
    </source>
</reference>
<comment type="function">
    <text evidence="8">Extracellular zinc metalloprotease.</text>
</comment>
<gene>
    <name evidence="12" type="ORF">SAMN04490185_3555</name>
</gene>
<protein>
    <recommendedName>
        <fullName evidence="8">Neutral metalloproteinase</fullName>
        <ecNumber evidence="8">3.4.24.-</ecNumber>
    </recommendedName>
</protein>
<organism evidence="12 13">
    <name type="scientific">Pseudomonas frederiksbergensis</name>
    <dbReference type="NCBI Taxonomy" id="104087"/>
    <lineage>
        <taxon>Bacteria</taxon>
        <taxon>Pseudomonadati</taxon>
        <taxon>Pseudomonadota</taxon>
        <taxon>Gammaproteobacteria</taxon>
        <taxon>Pseudomonadales</taxon>
        <taxon>Pseudomonadaceae</taxon>
        <taxon>Pseudomonas</taxon>
    </lineage>
</organism>
<keyword evidence="6 8" id="KW-0482">Metalloprotease</keyword>
<feature type="active site" description="Proton donor" evidence="7">
    <location>
        <position position="271"/>
    </location>
</feature>
<evidence type="ECO:0000256" key="7">
    <source>
        <dbReference type="PIRSR" id="PIRSR623612-1"/>
    </source>
</evidence>
<feature type="domain" description="Protealysin N-terminal propeptide" evidence="11">
    <location>
        <begin position="8"/>
        <end position="48"/>
    </location>
</feature>
<comment type="subcellular location">
    <subcellularLocation>
        <location evidence="8">Secreted</location>
    </subcellularLocation>
</comment>
<feature type="domain" description="Peptidase M4" evidence="9">
    <location>
        <begin position="95"/>
        <end position="177"/>
    </location>
</feature>
<dbReference type="InterPro" id="IPR001570">
    <property type="entry name" value="Peptidase_M4_C_domain"/>
</dbReference>
<dbReference type="GO" id="GO:0006508">
    <property type="term" value="P:proteolysis"/>
    <property type="evidence" value="ECO:0007669"/>
    <property type="project" value="UniProtKB-KW"/>
</dbReference>
<dbReference type="InterPro" id="IPR013856">
    <property type="entry name" value="Peptidase_M4_domain"/>
</dbReference>
<keyword evidence="3" id="KW-0479">Metal-binding</keyword>
<evidence type="ECO:0000256" key="4">
    <source>
        <dbReference type="ARBA" id="ARBA00022801"/>
    </source>
</evidence>
<evidence type="ECO:0000256" key="5">
    <source>
        <dbReference type="ARBA" id="ARBA00022833"/>
    </source>
</evidence>
<evidence type="ECO:0000313" key="12">
    <source>
        <dbReference type="EMBL" id="SED47568.1"/>
    </source>
</evidence>
<dbReference type="InterPro" id="IPR027268">
    <property type="entry name" value="Peptidase_M4/M1_CTD_sf"/>
</dbReference>
<dbReference type="PANTHER" id="PTHR43579:SF1">
    <property type="entry name" value="NEUTRAL METALLOPROTEINASE"/>
    <property type="match status" value="1"/>
</dbReference>
<keyword evidence="8" id="KW-0964">Secreted</keyword>
<evidence type="ECO:0000256" key="3">
    <source>
        <dbReference type="ARBA" id="ARBA00022723"/>
    </source>
</evidence>
<dbReference type="GO" id="GO:0046872">
    <property type="term" value="F:metal ion binding"/>
    <property type="evidence" value="ECO:0007669"/>
    <property type="project" value="UniProtKB-UniRule"/>
</dbReference>
<comment type="similarity">
    <text evidence="1 8">Belongs to the peptidase M4 family.</text>
</comment>
<dbReference type="AlphaFoldDB" id="A0A1H5AZY9"/>
<feature type="active site" evidence="7">
    <location>
        <position position="170"/>
    </location>
</feature>
<evidence type="ECO:0000256" key="1">
    <source>
        <dbReference type="ARBA" id="ARBA00009388"/>
    </source>
</evidence>
<dbReference type="GO" id="GO:0004222">
    <property type="term" value="F:metalloendopeptidase activity"/>
    <property type="evidence" value="ECO:0007669"/>
    <property type="project" value="UniProtKB-UniRule"/>
</dbReference>
<dbReference type="Proteomes" id="UP000183114">
    <property type="component" value="Unassembled WGS sequence"/>
</dbReference>
<keyword evidence="4 8" id="KW-0378">Hydrolase</keyword>
<dbReference type="InterPro" id="IPR023612">
    <property type="entry name" value="Peptidase_M4"/>
</dbReference>
<dbReference type="PANTHER" id="PTHR43579">
    <property type="match status" value="1"/>
</dbReference>
<dbReference type="SUPFAM" id="SSF55486">
    <property type="entry name" value="Metalloproteases ('zincins'), catalytic domain"/>
    <property type="match status" value="1"/>
</dbReference>
<evidence type="ECO:0000256" key="2">
    <source>
        <dbReference type="ARBA" id="ARBA00022670"/>
    </source>
</evidence>
<keyword evidence="5 8" id="KW-0862">Zinc</keyword>
<dbReference type="RefSeq" id="WP_074875987.1">
    <property type="nucleotide sequence ID" value="NZ_FNTF01000002.1"/>
</dbReference>
<dbReference type="EMBL" id="FNTF01000002">
    <property type="protein sequence ID" value="SED47568.1"/>
    <property type="molecule type" value="Genomic_DNA"/>
</dbReference>
<dbReference type="PRINTS" id="PR00730">
    <property type="entry name" value="THERMOLYSIN"/>
</dbReference>